<dbReference type="Proteomes" id="UP000074294">
    <property type="component" value="Unassembled WGS sequence"/>
</dbReference>
<organism evidence="2 3">
    <name type="scientific">Hadarchaeum yellowstonense</name>
    <dbReference type="NCBI Taxonomy" id="1776334"/>
    <lineage>
        <taxon>Archaea</taxon>
        <taxon>Methanobacteriati</taxon>
        <taxon>Candidatus Hadarchaeota</taxon>
        <taxon>Candidatus Hadarchaeia</taxon>
        <taxon>Candidatus Hadarchaeales</taxon>
        <taxon>Candidatus Hadarchaeaceae</taxon>
        <taxon>Candidatus Hadarchaeum</taxon>
    </lineage>
</organism>
<evidence type="ECO:0000256" key="1">
    <source>
        <dbReference type="SAM" id="MobiDB-lite"/>
    </source>
</evidence>
<accession>A0A147JVU7</accession>
<evidence type="ECO:0000313" key="2">
    <source>
        <dbReference type="EMBL" id="KUO40571.1"/>
    </source>
</evidence>
<dbReference type="AlphaFoldDB" id="A0A147JVU7"/>
<dbReference type="STRING" id="1776334.APZ16_05145"/>
<name>A0A147JVU7_HADYE</name>
<gene>
    <name evidence="2" type="ORF">APZ16_05145</name>
</gene>
<sequence length="211" mass="24447">MGRELRLEAVMDDVDRILELDQDSPEKAAKRLRRLDQKLEWLLEASRVDESRWRKLNKAVASVRSAAAEMFQSLGSARRDVQLRQDWLRFARRDFMALKEELLALREQLVGDADFFRLACLRDQIGKLAGTRPERLFQELHEAGFLSERTWVLLMSYPGSGEEWLRDGEVSKQISRISSWLLELQEARKGRRGQGRGPPQGDVPDDLQGER</sequence>
<dbReference type="EMBL" id="LQMQ01000039">
    <property type="protein sequence ID" value="KUO40571.1"/>
    <property type="molecule type" value="Genomic_DNA"/>
</dbReference>
<reference evidence="2 3" key="1">
    <citation type="journal article" date="2016" name="Nat. Microbiol.">
        <title>Genomic inference of the metabolism of cosmopolitan subsurface Archaea, Hadesarchaea.</title>
        <authorList>
            <person name="Baker B.J."/>
            <person name="Saw J.H."/>
            <person name="Lind A.E."/>
            <person name="Lazar C.S."/>
            <person name="Hinrichs K.-U."/>
            <person name="Teske A.P."/>
            <person name="Ettema T.J."/>
        </authorList>
    </citation>
    <scope>NUCLEOTIDE SEQUENCE [LARGE SCALE GENOMIC DNA]</scope>
</reference>
<feature type="region of interest" description="Disordered" evidence="1">
    <location>
        <begin position="188"/>
        <end position="211"/>
    </location>
</feature>
<comment type="caution">
    <text evidence="2">The sequence shown here is derived from an EMBL/GenBank/DDBJ whole genome shotgun (WGS) entry which is preliminary data.</text>
</comment>
<protein>
    <submittedName>
        <fullName evidence="2">Uncharacterized protein</fullName>
    </submittedName>
</protein>
<proteinExistence type="predicted"/>
<evidence type="ECO:0000313" key="3">
    <source>
        <dbReference type="Proteomes" id="UP000074294"/>
    </source>
</evidence>